<dbReference type="HOGENOM" id="CLU_021797_0_0_1"/>
<dbReference type="PROSITE" id="PS50048">
    <property type="entry name" value="ZN2_CY6_FUNGAL_2"/>
    <property type="match status" value="1"/>
</dbReference>
<evidence type="ECO:0000256" key="3">
    <source>
        <dbReference type="ARBA" id="ARBA00022833"/>
    </source>
</evidence>
<gene>
    <name evidence="10" type="ORF">PICST_47947</name>
</gene>
<dbReference type="InterPro" id="IPR051089">
    <property type="entry name" value="prtT"/>
</dbReference>
<keyword evidence="5" id="KW-0238">DNA-binding</keyword>
<protein>
    <recommendedName>
        <fullName evidence="9">Zn(2)-C6 fungal-type domain-containing protein</fullName>
    </recommendedName>
</protein>
<keyword evidence="2" id="KW-0479">Metal-binding</keyword>
<dbReference type="EMBL" id="CP000500">
    <property type="protein sequence ID" value="ABN67542.2"/>
    <property type="molecule type" value="Genomic_DNA"/>
</dbReference>
<dbReference type="PANTHER" id="PTHR31845:SF34">
    <property type="entry name" value="TRANSCRIPTIONAL ACTIVATOR OF PROTEASES PRTT"/>
    <property type="match status" value="1"/>
</dbReference>
<dbReference type="Gene3D" id="4.10.240.10">
    <property type="entry name" value="Zn(2)-C6 fungal-type DNA-binding domain"/>
    <property type="match status" value="1"/>
</dbReference>
<dbReference type="Proteomes" id="UP000002258">
    <property type="component" value="Chromosome 6"/>
</dbReference>
<dbReference type="InterPro" id="IPR036864">
    <property type="entry name" value="Zn2-C6_fun-type_DNA-bd_sf"/>
</dbReference>
<dbReference type="PANTHER" id="PTHR31845">
    <property type="entry name" value="FINGER DOMAIN PROTEIN, PUTATIVE-RELATED"/>
    <property type="match status" value="1"/>
</dbReference>
<dbReference type="InParanoid" id="A3LXY2"/>
<keyword evidence="3" id="KW-0862">Zinc</keyword>
<organism evidence="10 11">
    <name type="scientific">Scheffersomyces stipitis (strain ATCC 58785 / CBS 6054 / NBRC 10063 / NRRL Y-11545)</name>
    <name type="common">Yeast</name>
    <name type="synonym">Pichia stipitis</name>
    <dbReference type="NCBI Taxonomy" id="322104"/>
    <lineage>
        <taxon>Eukaryota</taxon>
        <taxon>Fungi</taxon>
        <taxon>Dikarya</taxon>
        <taxon>Ascomycota</taxon>
        <taxon>Saccharomycotina</taxon>
        <taxon>Pichiomycetes</taxon>
        <taxon>Debaryomycetaceae</taxon>
        <taxon>Scheffersomyces</taxon>
    </lineage>
</organism>
<dbReference type="GeneID" id="4840184"/>
<evidence type="ECO:0000313" key="11">
    <source>
        <dbReference type="Proteomes" id="UP000002258"/>
    </source>
</evidence>
<dbReference type="SUPFAM" id="SSF57701">
    <property type="entry name" value="Zn2/Cys6 DNA-binding domain"/>
    <property type="match status" value="1"/>
</dbReference>
<dbReference type="eggNOG" id="ENOG502QUEK">
    <property type="taxonomic scope" value="Eukaryota"/>
</dbReference>
<feature type="region of interest" description="Disordered" evidence="8">
    <location>
        <begin position="93"/>
        <end position="122"/>
    </location>
</feature>
<proteinExistence type="predicted"/>
<feature type="non-terminal residue" evidence="10">
    <location>
        <position position="1"/>
    </location>
</feature>
<dbReference type="OrthoDB" id="2595934at2759"/>
<evidence type="ECO:0000256" key="6">
    <source>
        <dbReference type="ARBA" id="ARBA00023163"/>
    </source>
</evidence>
<evidence type="ECO:0000313" key="10">
    <source>
        <dbReference type="EMBL" id="ABN67542.2"/>
    </source>
</evidence>
<dbReference type="PROSITE" id="PS00463">
    <property type="entry name" value="ZN2_CY6_FUNGAL_1"/>
    <property type="match status" value="1"/>
</dbReference>
<dbReference type="STRING" id="322104.A3LXY2"/>
<dbReference type="InterPro" id="IPR001138">
    <property type="entry name" value="Zn2Cys6_DnaBD"/>
</dbReference>
<dbReference type="OMA" id="WEYLFSQ"/>
<keyword evidence="6" id="KW-0804">Transcription</keyword>
<sequence>RNRKAGQATRTLKACELCRKQKTRCFRSPENKACLRCTFLSKSCSFEVTLESLPLTPSNSSSINTLLSDQAETNRKLDLIYSGLREVLHHIKGPEKSDSNSNSHSHSHPHLHSTPGLINNDDAPSSKMSPFSIVNNQLKPVDVPRPILNLLNLSTITGNRGRNSYFESTDDLLTLGILSESETVDLMNDFRRNYGRWVSFPSNLSTSVLIDRIRHKSSLLLTTCCCISLRYSLNSNNSNDKENLQRMKKSYRDLVKQLIRDLDRSLIKFGAFQGASDLGGDIEFLQAMVILSIYSFSISSIVPSTINEASLIEDESDLNLRDFNLDPWFLSSIGLTTFITKSTFGTLFKSNKKGIPSKSTVGKKSFPFTILYDELDSDEYQTLTTLRIYNHMCLVHLIQCVFSGRMCVLDEIRINYCTATLSLPSATNFDGRMVSEIGILLIAYNYMQILSMTDSGSLSECESNFLSVKEEIGQWYEQWEYLFSQPALQFVELNYNFCNLIIHYGYTYQKMSIMKPLNKENSPDNGGDLLATAPMYEERNISYILENSDRNSLSKMFHHSYNVVKFVNDIESDSYFAYLSDQLHFCFYFSGICLVNILRYVIDNGQLNVLGGSEVSEIVKDIRNLIDKFSRVGQDNQDDIITKYKIGLENHLSEYLS</sequence>
<evidence type="ECO:0000256" key="8">
    <source>
        <dbReference type="SAM" id="MobiDB-lite"/>
    </source>
</evidence>
<dbReference type="SMART" id="SM00066">
    <property type="entry name" value="GAL4"/>
    <property type="match status" value="1"/>
</dbReference>
<reference evidence="10 11" key="1">
    <citation type="journal article" date="2007" name="Nat. Biotechnol.">
        <title>Genome sequence of the lignocellulose-bioconverting and xylose-fermenting yeast Pichia stipitis.</title>
        <authorList>
            <person name="Jeffries T.W."/>
            <person name="Grigoriev I.V."/>
            <person name="Grimwood J."/>
            <person name="Laplaza J.M."/>
            <person name="Aerts A."/>
            <person name="Salamov A."/>
            <person name="Schmutz J."/>
            <person name="Lindquist E."/>
            <person name="Dehal P."/>
            <person name="Shapiro H."/>
            <person name="Jin Y.S."/>
            <person name="Passoth V."/>
            <person name="Richardson P.M."/>
        </authorList>
    </citation>
    <scope>NUCLEOTIDE SEQUENCE [LARGE SCALE GENOMIC DNA]</scope>
    <source>
        <strain evidence="11">ATCC 58785 / CBS 6054 / NBRC 10063 / NRRL Y-11545</strain>
    </source>
</reference>
<dbReference type="GO" id="GO:0008270">
    <property type="term" value="F:zinc ion binding"/>
    <property type="evidence" value="ECO:0007669"/>
    <property type="project" value="InterPro"/>
</dbReference>
<dbReference type="GO" id="GO:0000981">
    <property type="term" value="F:DNA-binding transcription factor activity, RNA polymerase II-specific"/>
    <property type="evidence" value="ECO:0007669"/>
    <property type="project" value="InterPro"/>
</dbReference>
<evidence type="ECO:0000259" key="9">
    <source>
        <dbReference type="PROSITE" id="PS50048"/>
    </source>
</evidence>
<evidence type="ECO:0000256" key="1">
    <source>
        <dbReference type="ARBA" id="ARBA00004123"/>
    </source>
</evidence>
<feature type="domain" description="Zn(2)-C6 fungal-type" evidence="9">
    <location>
        <begin position="14"/>
        <end position="46"/>
    </location>
</feature>
<dbReference type="KEGG" id="pic:PICST_47947"/>
<keyword evidence="4" id="KW-0805">Transcription regulation</keyword>
<evidence type="ECO:0000256" key="4">
    <source>
        <dbReference type="ARBA" id="ARBA00023015"/>
    </source>
</evidence>
<keyword evidence="11" id="KW-1185">Reference proteome</keyword>
<dbReference type="GO" id="GO:0000976">
    <property type="term" value="F:transcription cis-regulatory region binding"/>
    <property type="evidence" value="ECO:0007669"/>
    <property type="project" value="TreeGrafter"/>
</dbReference>
<keyword evidence="7" id="KW-0539">Nucleus</keyword>
<dbReference type="AlphaFoldDB" id="A3LXY2"/>
<comment type="subcellular location">
    <subcellularLocation>
        <location evidence="1">Nucleus</location>
    </subcellularLocation>
</comment>
<dbReference type="RefSeq" id="XP_001385571.2">
    <property type="nucleotide sequence ID" value="XM_001385534.1"/>
</dbReference>
<dbReference type="CDD" id="cd00067">
    <property type="entry name" value="GAL4"/>
    <property type="match status" value="1"/>
</dbReference>
<evidence type="ECO:0000256" key="7">
    <source>
        <dbReference type="ARBA" id="ARBA00023242"/>
    </source>
</evidence>
<evidence type="ECO:0000256" key="5">
    <source>
        <dbReference type="ARBA" id="ARBA00023125"/>
    </source>
</evidence>
<evidence type="ECO:0000256" key="2">
    <source>
        <dbReference type="ARBA" id="ARBA00022723"/>
    </source>
</evidence>
<dbReference type="GO" id="GO:0005634">
    <property type="term" value="C:nucleus"/>
    <property type="evidence" value="ECO:0007669"/>
    <property type="project" value="UniProtKB-SubCell"/>
</dbReference>
<accession>A3LXY2</accession>
<name>A3LXY2_PICST</name>